<protein>
    <submittedName>
        <fullName evidence="1">Uncharacterized protein</fullName>
    </submittedName>
</protein>
<accession>A0A2T4C966</accession>
<evidence type="ECO:0000313" key="1">
    <source>
        <dbReference type="EMBL" id="PTB78052.1"/>
    </source>
</evidence>
<keyword evidence="2" id="KW-1185">Reference proteome</keyword>
<evidence type="ECO:0000313" key="2">
    <source>
        <dbReference type="Proteomes" id="UP000240760"/>
    </source>
</evidence>
<proteinExistence type="predicted"/>
<dbReference type="AlphaFoldDB" id="A0A2T4C966"/>
<organism evidence="1 2">
    <name type="scientific">Trichoderma longibrachiatum ATCC 18648</name>
    <dbReference type="NCBI Taxonomy" id="983965"/>
    <lineage>
        <taxon>Eukaryota</taxon>
        <taxon>Fungi</taxon>
        <taxon>Dikarya</taxon>
        <taxon>Ascomycota</taxon>
        <taxon>Pezizomycotina</taxon>
        <taxon>Sordariomycetes</taxon>
        <taxon>Hypocreomycetidae</taxon>
        <taxon>Hypocreales</taxon>
        <taxon>Hypocreaceae</taxon>
        <taxon>Trichoderma</taxon>
    </lineage>
</organism>
<sequence>MLAVPVRLEQAASARPQDASSRAAICSYIPEDCSEALAWDANKRKADGEHLHCPKRLHKKPKCGGEASRPQPASLAALPIDIHHHVFDLLQKLKDVVNLGLVNRDFFMLAQVHVHNRIARRFGRWADQSIICVGANTKPDDCPPSLIPGSLKECPVWMQSSDEPPVEQEGPGSAPELSLADLARSCPSAPPLCTTAETRRMGEKLCRQLGVSRATMQELGVPFCTEDWDQYFPPEETWILRNLRTREYVREEATVLTPDYLDGAAIGRLGFGEAVLSRIFWASVSIGVAGPRNWVRGPWAGHRFDITTLTRHREEMGDGTDWRDVSDEVAEWRDKAYECEFGRDWREWYLERER</sequence>
<dbReference type="EMBL" id="KZ679129">
    <property type="protein sequence ID" value="PTB78052.1"/>
    <property type="molecule type" value="Genomic_DNA"/>
</dbReference>
<dbReference type="OrthoDB" id="2588098at2759"/>
<reference evidence="1 2" key="1">
    <citation type="submission" date="2016-07" db="EMBL/GenBank/DDBJ databases">
        <title>Multiple horizontal gene transfer events from other fungi enriched the ability of initially mycotrophic Trichoderma (Ascomycota) to feed on dead plant biomass.</title>
        <authorList>
            <consortium name="DOE Joint Genome Institute"/>
            <person name="Aerts A."/>
            <person name="Atanasova L."/>
            <person name="Chenthamara K."/>
            <person name="Zhang J."/>
            <person name="Grujic M."/>
            <person name="Henrissat B."/>
            <person name="Kuo A."/>
            <person name="Salamov A."/>
            <person name="Lipzen A."/>
            <person name="Labutti K."/>
            <person name="Barry K."/>
            <person name="Miao Y."/>
            <person name="Rahimi M.J."/>
            <person name="Shen Q."/>
            <person name="Grigoriev I.V."/>
            <person name="Kubicek C.P."/>
            <person name="Druzhinina I.S."/>
        </authorList>
    </citation>
    <scope>NUCLEOTIDE SEQUENCE [LARGE SCALE GENOMIC DNA]</scope>
    <source>
        <strain evidence="1 2">ATCC 18648</strain>
    </source>
</reference>
<name>A0A2T4C966_TRILO</name>
<dbReference type="Proteomes" id="UP000240760">
    <property type="component" value="Unassembled WGS sequence"/>
</dbReference>
<gene>
    <name evidence="1" type="ORF">M440DRAFT_1399231</name>
</gene>